<feature type="compositionally biased region" description="Low complexity" evidence="1">
    <location>
        <begin position="226"/>
        <end position="239"/>
    </location>
</feature>
<dbReference type="Proteomes" id="UP000319210">
    <property type="component" value="Unassembled WGS sequence"/>
</dbReference>
<reference evidence="2 3" key="1">
    <citation type="submission" date="2019-06" db="EMBL/GenBank/DDBJ databases">
        <title>Whole genome shotgun sequence of Streptomyces cacaoi subsp. cacaoi NBRC 12748.</title>
        <authorList>
            <person name="Hosoyama A."/>
            <person name="Uohara A."/>
            <person name="Ohji S."/>
            <person name="Ichikawa N."/>
        </authorList>
    </citation>
    <scope>NUCLEOTIDE SEQUENCE [LARGE SCALE GENOMIC DNA]</scope>
    <source>
        <strain evidence="2 3">NBRC 12748</strain>
    </source>
</reference>
<comment type="caution">
    <text evidence="2">The sequence shown here is derived from an EMBL/GenBank/DDBJ whole genome shotgun (WGS) entry which is preliminary data.</text>
</comment>
<name>A0A4Y3R6D7_STRCI</name>
<evidence type="ECO:0000313" key="2">
    <source>
        <dbReference type="EMBL" id="GEB51480.1"/>
    </source>
</evidence>
<feature type="compositionally biased region" description="Low complexity" evidence="1">
    <location>
        <begin position="145"/>
        <end position="155"/>
    </location>
</feature>
<dbReference type="RefSeq" id="WP_107428961.1">
    <property type="nucleotide sequence ID" value="NZ_BJMM01000021.1"/>
</dbReference>
<feature type="compositionally biased region" description="Low complexity" evidence="1">
    <location>
        <begin position="179"/>
        <end position="209"/>
    </location>
</feature>
<dbReference type="EMBL" id="BJMM01000021">
    <property type="protein sequence ID" value="GEB51480.1"/>
    <property type="molecule type" value="Genomic_DNA"/>
</dbReference>
<keyword evidence="3" id="KW-1185">Reference proteome</keyword>
<feature type="region of interest" description="Disordered" evidence="1">
    <location>
        <begin position="116"/>
        <end position="239"/>
    </location>
</feature>
<protein>
    <submittedName>
        <fullName evidence="2">Uncharacterized protein</fullName>
    </submittedName>
</protein>
<dbReference type="AlphaFoldDB" id="A0A4Y3R6D7"/>
<organism evidence="2 3">
    <name type="scientific">Streptomyces cacaoi</name>
    <dbReference type="NCBI Taxonomy" id="1898"/>
    <lineage>
        <taxon>Bacteria</taxon>
        <taxon>Bacillati</taxon>
        <taxon>Actinomycetota</taxon>
        <taxon>Actinomycetes</taxon>
        <taxon>Kitasatosporales</taxon>
        <taxon>Streptomycetaceae</taxon>
        <taxon>Streptomyces</taxon>
    </lineage>
</organism>
<evidence type="ECO:0000313" key="3">
    <source>
        <dbReference type="Proteomes" id="UP000319210"/>
    </source>
</evidence>
<gene>
    <name evidence="2" type="ORF">SCA03_40310</name>
</gene>
<sequence>MPIANDLRKTLTDPTPLYFAAGVLDKLREEVPQQLAAVRETDPKEVQARLARQAKETQAKVSETLGGIDTDIKKLREQAQHLALQGVGVAAEYAVKARETYDELAVRGRVAVRNWRGEDGGAPEVTVEREPVKVAEPPAEEADEPVAPAARSASAGGDGSAEQSTVAGSGATESGPAESTARSSSAKGTAKSGTAKSGGSASARANGTGAKSGTRARKTSPRKTATEGGTASGGETPEV</sequence>
<proteinExistence type="predicted"/>
<accession>A0A4Y3R6D7</accession>
<dbReference type="OrthoDB" id="3872827at2"/>
<evidence type="ECO:0000256" key="1">
    <source>
        <dbReference type="SAM" id="MobiDB-lite"/>
    </source>
</evidence>